<name>A0A9X3USG3_PASMD</name>
<proteinExistence type="predicted"/>
<gene>
    <name evidence="2" type="ORF">NM948_10910</name>
</gene>
<dbReference type="InterPro" id="IPR009826">
    <property type="entry name" value="DNA_circ_N"/>
</dbReference>
<dbReference type="EMBL" id="JANJHC010000032">
    <property type="protein sequence ID" value="MDA5624043.1"/>
    <property type="molecule type" value="Genomic_DNA"/>
</dbReference>
<organism evidence="2 3">
    <name type="scientific">Pasteurella multocida</name>
    <dbReference type="NCBI Taxonomy" id="747"/>
    <lineage>
        <taxon>Bacteria</taxon>
        <taxon>Pseudomonadati</taxon>
        <taxon>Pseudomonadota</taxon>
        <taxon>Gammaproteobacteria</taxon>
        <taxon>Pasteurellales</taxon>
        <taxon>Pasteurellaceae</taxon>
        <taxon>Pasteurella</taxon>
    </lineage>
</organism>
<feature type="domain" description="DNA circulation N-terminal" evidence="1">
    <location>
        <begin position="8"/>
        <end position="93"/>
    </location>
</feature>
<protein>
    <submittedName>
        <fullName evidence="2">DNA circularization N-terminal domain-containing protein</fullName>
    </submittedName>
</protein>
<evidence type="ECO:0000259" key="1">
    <source>
        <dbReference type="Pfam" id="PF07157"/>
    </source>
</evidence>
<sequence>MKGWTMPVQRASYRGVRFDVFNIEDSVERAVVEHAYPFVNGADIEDLGLNPLEVRLSAVFYGEGYYSDFKKFLEVLKKQGADVLTHPIRGRLQNMICTSANFYHDAEYTDYVTLNLIFREATPAKPIFLFNNALFGLIDDFLSAIEDFIDDCLAFFAEVMEGISLAANFKARLLGTFGAIFGCYEHLRDLFTLDKAKFNTPASTTADKFKTQSSQACKDIFEMIEIGLTQIAQRQDLTQRAKFDEVLRTIDQIDEIPTILVTGKNASANRKANLKSLTSALSERDTREINAAMQLACTAALMKIATDFIEDDTMLPSDIEYIATKVRLQILKNLNTVRAFAQEVTPSFTVTMPNTGIYTRLHLVSERLRNQGKKITKLALSAINRKPPLVIRTVEINGTLQQVAHEFYGDYRRANELLRLNPQIRYPNFITKGEVLNSYAK</sequence>
<dbReference type="RefSeq" id="WP_195189102.1">
    <property type="nucleotide sequence ID" value="NZ_JADMLJ010000032.1"/>
</dbReference>
<dbReference type="Proteomes" id="UP001145481">
    <property type="component" value="Unassembled WGS sequence"/>
</dbReference>
<evidence type="ECO:0000313" key="3">
    <source>
        <dbReference type="Proteomes" id="UP001145481"/>
    </source>
</evidence>
<evidence type="ECO:0000313" key="2">
    <source>
        <dbReference type="EMBL" id="MDA5624043.1"/>
    </source>
</evidence>
<dbReference type="AlphaFoldDB" id="A0A9X3USG3"/>
<dbReference type="Pfam" id="PF07157">
    <property type="entry name" value="DNA_circ_N"/>
    <property type="match status" value="1"/>
</dbReference>
<comment type="caution">
    <text evidence="2">The sequence shown here is derived from an EMBL/GenBank/DDBJ whole genome shotgun (WGS) entry which is preliminary data.</text>
</comment>
<reference evidence="2" key="1">
    <citation type="submission" date="2022-07" db="EMBL/GenBank/DDBJ databases">
        <title>Genome-based characterization of novel serogroup A variants of Pasteurella multocida.</title>
        <authorList>
            <person name="Prajapati A."/>
            <person name="Yogisharadhya R."/>
            <person name="Mohanty N."/>
            <person name="Chanda M."/>
            <person name="Mendem S.K."/>
            <person name="Siddaramappa S."/>
            <person name="Shivachandra S.B."/>
        </authorList>
    </citation>
    <scope>NUCLEOTIDE SEQUENCE</scope>
    <source>
        <strain evidence="2">NIVEDIPm19</strain>
    </source>
</reference>
<accession>A0A9X3USG3</accession>